<accession>A0A9D2SUQ1</accession>
<feature type="transmembrane region" description="Helical" evidence="1">
    <location>
        <begin position="48"/>
        <end position="75"/>
    </location>
</feature>
<comment type="caution">
    <text evidence="2">The sequence shown here is derived from an EMBL/GenBank/DDBJ whole genome shotgun (WGS) entry which is preliminary data.</text>
</comment>
<dbReference type="Proteomes" id="UP000823896">
    <property type="component" value="Unassembled WGS sequence"/>
</dbReference>
<reference evidence="2" key="1">
    <citation type="journal article" date="2021" name="PeerJ">
        <title>Extensive microbial diversity within the chicken gut microbiome revealed by metagenomics and culture.</title>
        <authorList>
            <person name="Gilroy R."/>
            <person name="Ravi A."/>
            <person name="Getino M."/>
            <person name="Pursley I."/>
            <person name="Horton D.L."/>
            <person name="Alikhan N.F."/>
            <person name="Baker D."/>
            <person name="Gharbi K."/>
            <person name="Hall N."/>
            <person name="Watson M."/>
            <person name="Adriaenssens E.M."/>
            <person name="Foster-Nyarko E."/>
            <person name="Jarju S."/>
            <person name="Secka A."/>
            <person name="Antonio M."/>
            <person name="Oren A."/>
            <person name="Chaudhuri R.R."/>
            <person name="La Ragione R."/>
            <person name="Hildebrand F."/>
            <person name="Pallen M.J."/>
        </authorList>
    </citation>
    <scope>NUCLEOTIDE SEQUENCE</scope>
    <source>
        <strain evidence="2">CHK187-11901</strain>
    </source>
</reference>
<feature type="transmembrane region" description="Helical" evidence="1">
    <location>
        <begin position="96"/>
        <end position="119"/>
    </location>
</feature>
<dbReference type="AlphaFoldDB" id="A0A9D2SUQ1"/>
<organism evidence="2 3">
    <name type="scientific">Candidatus Merdibacter merdavium</name>
    <dbReference type="NCBI Taxonomy" id="2838692"/>
    <lineage>
        <taxon>Bacteria</taxon>
        <taxon>Bacillati</taxon>
        <taxon>Bacillota</taxon>
        <taxon>Erysipelotrichia</taxon>
        <taxon>Erysipelotrichales</taxon>
        <taxon>Erysipelotrichaceae</taxon>
        <taxon>Merdibacter</taxon>
    </lineage>
</organism>
<evidence type="ECO:0000313" key="3">
    <source>
        <dbReference type="Proteomes" id="UP000823896"/>
    </source>
</evidence>
<feature type="transmembrane region" description="Helical" evidence="1">
    <location>
        <begin position="9"/>
        <end position="28"/>
    </location>
</feature>
<keyword evidence="1" id="KW-0812">Transmembrane</keyword>
<keyword evidence="1" id="KW-0472">Membrane</keyword>
<protein>
    <submittedName>
        <fullName evidence="2">Cytochrome B</fullName>
    </submittedName>
</protein>
<reference evidence="2" key="2">
    <citation type="submission" date="2021-04" db="EMBL/GenBank/DDBJ databases">
        <authorList>
            <person name="Gilroy R."/>
        </authorList>
    </citation>
    <scope>NUCLEOTIDE SEQUENCE</scope>
    <source>
        <strain evidence="2">CHK187-11901</strain>
    </source>
</reference>
<feature type="transmembrane region" description="Helical" evidence="1">
    <location>
        <begin position="125"/>
        <end position="150"/>
    </location>
</feature>
<keyword evidence="1" id="KW-1133">Transmembrane helix</keyword>
<gene>
    <name evidence="2" type="ORF">H9702_04880</name>
</gene>
<name>A0A9D2SUQ1_9FIRM</name>
<sequence length="166" mass="19139">MKTRELTRIALMGTILYVVFQAFSDILYLEMITFTILAFSQVFTRRETVLSCLLFAAVHLLLHGIMFWNIAYLIIFPTYGLLFSASRGLLDRHPGFVPFYGAFFSFLTGQLVDLPFLLLSDTVTVLYMLMGLKTSLIQGCLTFLVLLFLFEPVRKALLQIERRMMR</sequence>
<evidence type="ECO:0000256" key="1">
    <source>
        <dbReference type="SAM" id="Phobius"/>
    </source>
</evidence>
<proteinExistence type="predicted"/>
<dbReference type="EMBL" id="DWWM01000029">
    <property type="protein sequence ID" value="HJC36448.1"/>
    <property type="molecule type" value="Genomic_DNA"/>
</dbReference>
<evidence type="ECO:0000313" key="2">
    <source>
        <dbReference type="EMBL" id="HJC36448.1"/>
    </source>
</evidence>